<dbReference type="SUPFAM" id="SSF50475">
    <property type="entry name" value="FMN-binding split barrel"/>
    <property type="match status" value="1"/>
</dbReference>
<dbReference type="RefSeq" id="XP_008437871.2">
    <property type="nucleotide sequence ID" value="XM_008439649.3"/>
</dbReference>
<dbReference type="EC" id="1.4.3.5" evidence="4"/>
<proteinExistence type="predicted"/>
<keyword evidence="6" id="KW-0288">FMN</keyword>
<dbReference type="UniPathway" id="UPA01068">
    <property type="reaction ID" value="UER00304"/>
</dbReference>
<dbReference type="InterPro" id="IPR012349">
    <property type="entry name" value="Split_barrel_FMN-bd"/>
</dbReference>
<dbReference type="PANTHER" id="PTHR10851:SF3">
    <property type="entry name" value="PYRIDOXINE_PYRIDOXAMINE 5'-PHOSPHATE OXIDASE 2"/>
    <property type="match status" value="1"/>
</dbReference>
<dbReference type="Pfam" id="PF12766">
    <property type="entry name" value="Pyridox_oxase_2"/>
    <property type="match status" value="1"/>
</dbReference>
<protein>
    <recommendedName>
        <fullName evidence="4">pyridoxal 5'-phosphate synthase</fullName>
        <ecNumber evidence="4">1.4.3.5</ecNumber>
    </recommendedName>
</protein>
<feature type="domain" description="Pyridoxamine 5'-phosphate oxidase Alr4036 family FMN-binding" evidence="8">
    <location>
        <begin position="6"/>
        <end position="98"/>
    </location>
</feature>
<keyword evidence="7" id="KW-0560">Oxidoreductase</keyword>
<evidence type="ECO:0000313" key="9">
    <source>
        <dbReference type="Proteomes" id="UP001652600"/>
    </source>
</evidence>
<keyword evidence="5" id="KW-0285">Flavoprotein</keyword>
<dbReference type="eggNOG" id="KOG4558">
    <property type="taxonomic scope" value="Eukaryota"/>
</dbReference>
<dbReference type="InterPro" id="IPR000659">
    <property type="entry name" value="Pyridox_Oxase"/>
</dbReference>
<comment type="cofactor">
    <cofactor evidence="1">
        <name>FMN</name>
        <dbReference type="ChEBI" id="CHEBI:58210"/>
    </cofactor>
</comment>
<evidence type="ECO:0000256" key="2">
    <source>
        <dbReference type="ARBA" id="ARBA00004738"/>
    </source>
</evidence>
<accession>A0A1S3AVN0</accession>
<gene>
    <name evidence="10" type="primary">LOC103483173</name>
</gene>
<evidence type="ECO:0000256" key="4">
    <source>
        <dbReference type="ARBA" id="ARBA00012801"/>
    </source>
</evidence>
<dbReference type="PANTHER" id="PTHR10851">
    <property type="entry name" value="PYRIDOXINE-5-PHOSPHATE OXIDASE"/>
    <property type="match status" value="1"/>
</dbReference>
<evidence type="ECO:0000256" key="6">
    <source>
        <dbReference type="ARBA" id="ARBA00022643"/>
    </source>
</evidence>
<evidence type="ECO:0000256" key="1">
    <source>
        <dbReference type="ARBA" id="ARBA00001917"/>
    </source>
</evidence>
<dbReference type="Gene3D" id="2.30.110.10">
    <property type="entry name" value="Electron Transport, Fmn-binding Protein, Chain A"/>
    <property type="match status" value="1"/>
</dbReference>
<keyword evidence="9" id="KW-1185">Reference proteome</keyword>
<name>A0A1S3AVN0_CUCME</name>
<comment type="pathway">
    <text evidence="2">Cofactor metabolism; pyridoxal 5'-phosphate salvage; pyridoxal 5'-phosphate from pyridoxamine 5'-phosphate: step 1/1.</text>
</comment>
<reference evidence="10" key="1">
    <citation type="submission" date="2025-08" db="UniProtKB">
        <authorList>
            <consortium name="RefSeq"/>
        </authorList>
    </citation>
    <scope>IDENTIFICATION</scope>
    <source>
        <tissue evidence="10">Stem</tissue>
    </source>
</reference>
<organism evidence="9 10">
    <name type="scientific">Cucumis melo</name>
    <name type="common">Muskmelon</name>
    <dbReference type="NCBI Taxonomy" id="3656"/>
    <lineage>
        <taxon>Eukaryota</taxon>
        <taxon>Viridiplantae</taxon>
        <taxon>Streptophyta</taxon>
        <taxon>Embryophyta</taxon>
        <taxon>Tracheophyta</taxon>
        <taxon>Spermatophyta</taxon>
        <taxon>Magnoliopsida</taxon>
        <taxon>eudicotyledons</taxon>
        <taxon>Gunneridae</taxon>
        <taxon>Pentapetalae</taxon>
        <taxon>rosids</taxon>
        <taxon>fabids</taxon>
        <taxon>Cucurbitales</taxon>
        <taxon>Cucurbitaceae</taxon>
        <taxon>Benincaseae</taxon>
        <taxon>Cucumis</taxon>
    </lineage>
</organism>
<dbReference type="Proteomes" id="UP001652600">
    <property type="component" value="Chromosome 6"/>
</dbReference>
<comment type="pathway">
    <text evidence="3">Cofactor metabolism; pyridoxal 5'-phosphate salvage; pyridoxal 5'-phosphate from pyridoxine 5'-phosphate: step 1/1.</text>
</comment>
<evidence type="ECO:0000256" key="3">
    <source>
        <dbReference type="ARBA" id="ARBA00005037"/>
    </source>
</evidence>
<sequence>MGSAVAPWKSLLLRALESNGQIKHSKFLQLATIGTNGRPSNRTVVFREFEEGTDRIHIYTDSRSRKIEELKNCPFAEICWYFTDTWEQFRISGRMEVVDASCLDATKFKQRAEAWSSISPKSRMQYLGPSPGLPHLAEQPAKEPFLDSYSGPVDAFCLLVFDPDQVDYLNLKSEERNLFRAIPSFGGEKLWETERINP</sequence>
<evidence type="ECO:0000256" key="5">
    <source>
        <dbReference type="ARBA" id="ARBA00022630"/>
    </source>
</evidence>
<dbReference type="InterPro" id="IPR024624">
    <property type="entry name" value="Pyridox_Oxase_Alr4036_FMN-bd"/>
</dbReference>
<evidence type="ECO:0000259" key="8">
    <source>
        <dbReference type="Pfam" id="PF12766"/>
    </source>
</evidence>
<dbReference type="GeneID" id="103483173"/>
<evidence type="ECO:0000313" key="10">
    <source>
        <dbReference type="RefSeq" id="XP_008437871.2"/>
    </source>
</evidence>
<evidence type="ECO:0000256" key="7">
    <source>
        <dbReference type="ARBA" id="ARBA00023002"/>
    </source>
</evidence>